<comment type="similarity">
    <text evidence="1">Belongs to the NDRG family.</text>
</comment>
<feature type="region of interest" description="Disordered" evidence="2">
    <location>
        <begin position="330"/>
        <end position="349"/>
    </location>
</feature>
<dbReference type="PANTHER" id="PTHR11034">
    <property type="entry name" value="N-MYC DOWNSTREAM REGULATED"/>
    <property type="match status" value="1"/>
</dbReference>
<dbReference type="SUPFAM" id="SSF53474">
    <property type="entry name" value="alpha/beta-Hydrolases"/>
    <property type="match status" value="1"/>
</dbReference>
<sequence>MEMTEMHVRPDLPTISFVGLPPGAEPGFNQNVLSHGTSGVLEEYEIVTPSGIPLRVYRQPSDSKSAILTYHDIGTNHTSFFGFFSYPEMRVISQHFTIYHVCAPGHHEGEEPLIPNRTNGENLGFLKSVFNWHSGSAADAETALLPADQMPAAASGRHRGSTGSGSFSVFGRQSVYQNVAEESTSPTSQINQYPTMDELAEMLTSVVDYFKLKCFVGFGMGAGSNVLARFALHHPEKVSALFLINPNGTTHGYYEWFRNRWSDLPSLQRGIFTDNLLDQLEAHWFGFGCCQNEDLVAFYNQLARSLNPVNLAGYIDAYINRTDLGLVRSPDPPGVVKQRESEAGPDAAGPPTEIKVDCCLVTGSLAQDLSRALADLNGRMNPRTTQFLLVPDCNGFLMEEDPDKLALDFFHFLRNVGFLIMMTPEKLRKEAAALQKATAEVAHQYLPSSAFKVEQEA</sequence>
<evidence type="ECO:0000256" key="2">
    <source>
        <dbReference type="SAM" id="MobiDB-lite"/>
    </source>
</evidence>
<dbReference type="Gene3D" id="3.40.50.1820">
    <property type="entry name" value="alpha/beta hydrolase"/>
    <property type="match status" value="2"/>
</dbReference>
<accession>A0A5K3FMW9</accession>
<protein>
    <submittedName>
        <fullName evidence="3">Protein NDRG3</fullName>
    </submittedName>
</protein>
<evidence type="ECO:0000256" key="1">
    <source>
        <dbReference type="ARBA" id="ARBA00005598"/>
    </source>
</evidence>
<dbReference type="AlphaFoldDB" id="A0A5K3FMW9"/>
<dbReference type="InterPro" id="IPR029058">
    <property type="entry name" value="AB_hydrolase_fold"/>
</dbReference>
<name>A0A5K3FMW9_MESCO</name>
<organism evidence="3">
    <name type="scientific">Mesocestoides corti</name>
    <name type="common">Flatworm</name>
    <dbReference type="NCBI Taxonomy" id="53468"/>
    <lineage>
        <taxon>Eukaryota</taxon>
        <taxon>Metazoa</taxon>
        <taxon>Spiralia</taxon>
        <taxon>Lophotrochozoa</taxon>
        <taxon>Platyhelminthes</taxon>
        <taxon>Cestoda</taxon>
        <taxon>Eucestoda</taxon>
        <taxon>Cyclophyllidea</taxon>
        <taxon>Mesocestoididae</taxon>
        <taxon>Mesocestoides</taxon>
    </lineage>
</organism>
<evidence type="ECO:0000313" key="3">
    <source>
        <dbReference type="WBParaSite" id="MCU_009587-RB"/>
    </source>
</evidence>
<dbReference type="WBParaSite" id="MCU_009587-RB">
    <property type="protein sequence ID" value="MCU_009587-RB"/>
    <property type="gene ID" value="MCU_009587"/>
</dbReference>
<dbReference type="Pfam" id="PF03096">
    <property type="entry name" value="Ndr"/>
    <property type="match status" value="2"/>
</dbReference>
<proteinExistence type="inferred from homology"/>
<reference evidence="3" key="1">
    <citation type="submission" date="2019-11" db="UniProtKB">
        <authorList>
            <consortium name="WormBaseParasite"/>
        </authorList>
    </citation>
    <scope>IDENTIFICATION</scope>
</reference>
<dbReference type="InterPro" id="IPR004142">
    <property type="entry name" value="NDRG"/>
</dbReference>